<reference evidence="6 7" key="1">
    <citation type="submission" date="2014-02" db="EMBL/GenBank/DDBJ databases">
        <authorList>
            <person name="Chen C."/>
            <person name="Conrad T.A."/>
            <person name="Zhou Z."/>
            <person name="Lai Z."/>
            <person name="Zhong G."/>
        </authorList>
    </citation>
    <scope>NUCLEOTIDE SEQUENCE [LARGE SCALE GENOMIC DNA]</scope>
    <source>
        <strain evidence="6 7">Nigg3-28</strain>
    </source>
</reference>
<comment type="similarity">
    <text evidence="2">Belongs to the class-II pyridoxal-phosphate-dependent aminotransferase family. BioF subfamily.</text>
</comment>
<protein>
    <submittedName>
        <fullName evidence="6">8-amino-7-oxononanoate synthase</fullName>
        <ecNumber evidence="6">2.3.1.47</ecNumber>
    </submittedName>
</protein>
<dbReference type="GeneID" id="1245692"/>
<dbReference type="GO" id="GO:0030170">
    <property type="term" value="F:pyridoxal phosphate binding"/>
    <property type="evidence" value="ECO:0007669"/>
    <property type="project" value="InterPro"/>
</dbReference>
<dbReference type="InterPro" id="IPR015421">
    <property type="entry name" value="PyrdxlP-dep_Trfase_major"/>
</dbReference>
<feature type="domain" description="Aminotransferase class I/classII large" evidence="5">
    <location>
        <begin position="7"/>
        <end position="342"/>
    </location>
</feature>
<dbReference type="EMBL" id="CP007217">
    <property type="protein sequence ID" value="AJR10254.1"/>
    <property type="molecule type" value="Genomic_DNA"/>
</dbReference>
<keyword evidence="3 6" id="KW-0808">Transferase</keyword>
<dbReference type="InterPro" id="IPR050087">
    <property type="entry name" value="AON_synthase_class-II"/>
</dbReference>
<evidence type="ECO:0000256" key="1">
    <source>
        <dbReference type="ARBA" id="ARBA00001933"/>
    </source>
</evidence>
<dbReference type="KEGG" id="cmg:NC81_00830"/>
<organism evidence="6 7">
    <name type="scientific">Chlamydia muridarum</name>
    <dbReference type="NCBI Taxonomy" id="83560"/>
    <lineage>
        <taxon>Bacteria</taxon>
        <taxon>Pseudomonadati</taxon>
        <taxon>Chlamydiota</taxon>
        <taxon>Chlamydiia</taxon>
        <taxon>Chlamydiales</taxon>
        <taxon>Chlamydiaceae</taxon>
        <taxon>Chlamydia/Chlamydophila group</taxon>
        <taxon>Chlamydia</taxon>
    </lineage>
</organism>
<accession>A0A097KGN8</accession>
<dbReference type="InterPro" id="IPR015422">
    <property type="entry name" value="PyrdxlP-dep_Trfase_small"/>
</dbReference>
<dbReference type="KEGG" id="cmx:DNC_00830"/>
<dbReference type="PANTHER" id="PTHR13693:SF77">
    <property type="entry name" value="8-AMINO-7-OXONONANOATE SYNTHASE"/>
    <property type="match status" value="1"/>
</dbReference>
<dbReference type="Gene3D" id="3.90.1150.10">
    <property type="entry name" value="Aspartate Aminotransferase, domain 1"/>
    <property type="match status" value="1"/>
</dbReference>
<dbReference type="RefSeq" id="WP_010229548.1">
    <property type="nucleotide sequence ID" value="NZ_CP007217.1"/>
</dbReference>
<dbReference type="EC" id="2.3.1.47" evidence="6"/>
<evidence type="ECO:0000256" key="2">
    <source>
        <dbReference type="ARBA" id="ARBA00010008"/>
    </source>
</evidence>
<sequence length="375" mass="41089">MKGSRSIDFITNDFLGFSRLEGLSDAVEARYQRYCISEPYARLGYGGSRSILGPSELLNELEQGIAHFHGVAEALVLPSGFVANTTVCAHLSSAADYVLWDEQAHISVSYNMALFMPEKQKSFRHNDLNHLESLLASCQKQGFKRVFILVCSVYSFKGSFAPLKQIVALAQRYHAQLIVDEAHAVGLFGESGRGFCSSIGYENVYAVLVTFGKALGSVGAALLSSYDRKQDFIKEPMASLSTGMPPHSLISIQVAYEFLSKEGEFARTRLRQIREYFAQKVSSAAPGFVQPISSPSVPSQVLHQQLTEAGVRVGITRFPAKGSLRANLHAFNTKEEVDILVSILSQVSDQKNVVMGSMSTMHRTLEESLAAENAS</sequence>
<evidence type="ECO:0000259" key="5">
    <source>
        <dbReference type="Pfam" id="PF00155"/>
    </source>
</evidence>
<keyword evidence="6" id="KW-0012">Acyltransferase</keyword>
<dbReference type="InterPro" id="IPR015424">
    <property type="entry name" value="PyrdxlP-dep_Trfase"/>
</dbReference>
<dbReference type="AlphaFoldDB" id="A0A097KGN8"/>
<dbReference type="SUPFAM" id="SSF53383">
    <property type="entry name" value="PLP-dependent transferases"/>
    <property type="match status" value="1"/>
</dbReference>
<evidence type="ECO:0000256" key="3">
    <source>
        <dbReference type="ARBA" id="ARBA00022679"/>
    </source>
</evidence>
<dbReference type="STRING" id="83560.NC80_00815"/>
<dbReference type="PANTHER" id="PTHR13693">
    <property type="entry name" value="CLASS II AMINOTRANSFERASE/8-AMINO-7-OXONONANOATE SYNTHASE"/>
    <property type="match status" value="1"/>
</dbReference>
<dbReference type="InterPro" id="IPR004839">
    <property type="entry name" value="Aminotransferase_I/II_large"/>
</dbReference>
<comment type="cofactor">
    <cofactor evidence="1">
        <name>pyridoxal 5'-phosphate</name>
        <dbReference type="ChEBI" id="CHEBI:597326"/>
    </cofactor>
</comment>
<evidence type="ECO:0000313" key="6">
    <source>
        <dbReference type="EMBL" id="AJR10254.1"/>
    </source>
</evidence>
<evidence type="ECO:0000256" key="4">
    <source>
        <dbReference type="ARBA" id="ARBA00022898"/>
    </source>
</evidence>
<dbReference type="Proteomes" id="UP000260363">
    <property type="component" value="Chromosome"/>
</dbReference>
<dbReference type="GO" id="GO:0008710">
    <property type="term" value="F:8-amino-7-oxononanoate synthase activity"/>
    <property type="evidence" value="ECO:0007669"/>
    <property type="project" value="UniProtKB-EC"/>
</dbReference>
<dbReference type="Pfam" id="PF00155">
    <property type="entry name" value="Aminotran_1_2"/>
    <property type="match status" value="1"/>
</dbReference>
<dbReference type="OMA" id="MDGYLAP"/>
<dbReference type="Gene3D" id="3.40.640.10">
    <property type="entry name" value="Type I PLP-dependent aspartate aminotransferase-like (Major domain)"/>
    <property type="match status" value="1"/>
</dbReference>
<proteinExistence type="inferred from homology"/>
<dbReference type="KEGG" id="cmm:NC80_00815"/>
<name>A0A097KGN8_CHLMR</name>
<gene>
    <name evidence="6" type="ORF">BD36_00870</name>
</gene>
<evidence type="ECO:0000313" key="7">
    <source>
        <dbReference type="Proteomes" id="UP000260363"/>
    </source>
</evidence>
<dbReference type="NCBIfam" id="NF004608">
    <property type="entry name" value="PRK05937.1"/>
    <property type="match status" value="1"/>
</dbReference>
<keyword evidence="4" id="KW-0663">Pyridoxal phosphate</keyword>